<feature type="compositionally biased region" description="Polar residues" evidence="1">
    <location>
        <begin position="38"/>
        <end position="55"/>
    </location>
</feature>
<dbReference type="AlphaFoldDB" id="A0A919PXT6"/>
<organism evidence="2 3">
    <name type="scientific">Dactylosporangium siamense</name>
    <dbReference type="NCBI Taxonomy" id="685454"/>
    <lineage>
        <taxon>Bacteria</taxon>
        <taxon>Bacillati</taxon>
        <taxon>Actinomycetota</taxon>
        <taxon>Actinomycetes</taxon>
        <taxon>Micromonosporales</taxon>
        <taxon>Micromonosporaceae</taxon>
        <taxon>Dactylosporangium</taxon>
    </lineage>
</organism>
<gene>
    <name evidence="2" type="ORF">Dsi01nite_092720</name>
</gene>
<reference evidence="2" key="1">
    <citation type="submission" date="2021-01" db="EMBL/GenBank/DDBJ databases">
        <title>Whole genome shotgun sequence of Dactylosporangium siamense NBRC 106093.</title>
        <authorList>
            <person name="Komaki H."/>
            <person name="Tamura T."/>
        </authorList>
    </citation>
    <scope>NUCLEOTIDE SEQUENCE</scope>
    <source>
        <strain evidence="2">NBRC 106093</strain>
    </source>
</reference>
<accession>A0A919PXT6</accession>
<evidence type="ECO:0000313" key="2">
    <source>
        <dbReference type="EMBL" id="GIG51231.1"/>
    </source>
</evidence>
<protein>
    <submittedName>
        <fullName evidence="2">Uncharacterized protein</fullName>
    </submittedName>
</protein>
<comment type="caution">
    <text evidence="2">The sequence shown here is derived from an EMBL/GenBank/DDBJ whole genome shotgun (WGS) entry which is preliminary data.</text>
</comment>
<dbReference type="EMBL" id="BONQ01000151">
    <property type="protein sequence ID" value="GIG51231.1"/>
    <property type="molecule type" value="Genomic_DNA"/>
</dbReference>
<sequence>MLEQVLQIVGRILKVLKVPVAAGTDVLRPRHIKAQQGIVTTGKQSTPRGRSTSCRSAVRDHRHRTGGTWCRSGRNAGMDLDNRQPRAIDGTAARRGGDVRLRT</sequence>
<feature type="region of interest" description="Disordered" evidence="1">
    <location>
        <begin position="38"/>
        <end position="103"/>
    </location>
</feature>
<dbReference type="Proteomes" id="UP000660611">
    <property type="component" value="Unassembled WGS sequence"/>
</dbReference>
<evidence type="ECO:0000313" key="3">
    <source>
        <dbReference type="Proteomes" id="UP000660611"/>
    </source>
</evidence>
<keyword evidence="3" id="KW-1185">Reference proteome</keyword>
<proteinExistence type="predicted"/>
<name>A0A919PXT6_9ACTN</name>
<evidence type="ECO:0000256" key="1">
    <source>
        <dbReference type="SAM" id="MobiDB-lite"/>
    </source>
</evidence>